<keyword evidence="2" id="KW-1003">Cell membrane</keyword>
<proteinExistence type="inferred from homology"/>
<evidence type="ECO:0000256" key="7">
    <source>
        <dbReference type="ARBA" id="ARBA00024197"/>
    </source>
</evidence>
<evidence type="ECO:0000313" key="11">
    <source>
        <dbReference type="Proteomes" id="UP000523196"/>
    </source>
</evidence>
<comment type="subcellular location">
    <subcellularLocation>
        <location evidence="1">Cell membrane</location>
        <topology evidence="1">Single-pass type II membrane protein</topology>
    </subcellularLocation>
</comment>
<evidence type="ECO:0000256" key="6">
    <source>
        <dbReference type="ARBA" id="ARBA00023186"/>
    </source>
</evidence>
<sequence length="209" mass="21976">MAIDELLDEHEQSERVLQWLRNNALGLLGGIALGLGAIGGWKWWQQQATQKRLAEADRYSVAVEAIDAGQADAAQLSAALEPGMLSTLAALELAKSQAAAGEADKAIATLRGIQQADPALKAVIDQRLARLLIDSGKAEEAARLVAAEDSASGLEVLGDAHYALGDQDAARGAYEKALAKMDVGSPLRRLLELKLTEVGGTPAEDEAKS</sequence>
<name>A0A7W3Y5Y9_9GAMM</name>
<dbReference type="SUPFAM" id="SSF48452">
    <property type="entry name" value="TPR-like"/>
    <property type="match status" value="1"/>
</dbReference>
<keyword evidence="3" id="KW-0812">Transmembrane</keyword>
<evidence type="ECO:0000256" key="5">
    <source>
        <dbReference type="ARBA" id="ARBA00023136"/>
    </source>
</evidence>
<evidence type="ECO:0000256" key="1">
    <source>
        <dbReference type="ARBA" id="ARBA00004401"/>
    </source>
</evidence>
<dbReference type="Gene3D" id="1.25.40.10">
    <property type="entry name" value="Tetratricopeptide repeat domain"/>
    <property type="match status" value="1"/>
</dbReference>
<dbReference type="PANTHER" id="PTHR38035">
    <property type="entry name" value="UPF0070 PROTEIN YFGM"/>
    <property type="match status" value="1"/>
</dbReference>
<accession>A0A7W3Y5Y9</accession>
<keyword evidence="4" id="KW-1133">Transmembrane helix</keyword>
<comment type="caution">
    <text evidence="10">The sequence shown here is derived from an EMBL/GenBank/DDBJ whole genome shotgun (WGS) entry which is preliminary data.</text>
</comment>
<evidence type="ECO:0000256" key="8">
    <source>
        <dbReference type="ARBA" id="ARBA00024235"/>
    </source>
</evidence>
<feature type="domain" description="Ancillary SecYEG translocon subunit/Cell division coordinator CpoB TPR" evidence="9">
    <location>
        <begin position="18"/>
        <end position="199"/>
    </location>
</feature>
<evidence type="ECO:0000259" key="9">
    <source>
        <dbReference type="Pfam" id="PF09976"/>
    </source>
</evidence>
<dbReference type="InterPro" id="IPR026039">
    <property type="entry name" value="YfgM"/>
</dbReference>
<organism evidence="10 11">
    <name type="scientific">Marilutibacter spongiae</name>
    <dbReference type="NCBI Taxonomy" id="2025720"/>
    <lineage>
        <taxon>Bacteria</taxon>
        <taxon>Pseudomonadati</taxon>
        <taxon>Pseudomonadota</taxon>
        <taxon>Gammaproteobacteria</taxon>
        <taxon>Lysobacterales</taxon>
        <taxon>Lysobacteraceae</taxon>
        <taxon>Marilutibacter</taxon>
    </lineage>
</organism>
<keyword evidence="5" id="KW-0472">Membrane</keyword>
<gene>
    <name evidence="10" type="ORF">H4F98_07815</name>
</gene>
<keyword evidence="6" id="KW-0143">Chaperone</keyword>
<evidence type="ECO:0000256" key="3">
    <source>
        <dbReference type="ARBA" id="ARBA00022692"/>
    </source>
</evidence>
<dbReference type="InterPro" id="IPR018704">
    <property type="entry name" value="SecYEG/CpoB_TPR"/>
</dbReference>
<reference evidence="10 11" key="1">
    <citation type="submission" date="2020-08" db="EMBL/GenBank/DDBJ databases">
        <authorList>
            <person name="Xu S."/>
            <person name="Li A."/>
        </authorList>
    </citation>
    <scope>NUCLEOTIDE SEQUENCE [LARGE SCALE GENOMIC DNA]</scope>
    <source>
        <strain evidence="10 11">119BY6-57</strain>
    </source>
</reference>
<protein>
    <recommendedName>
        <fullName evidence="8">Ancillary SecYEG translocon subunit</fullName>
    </recommendedName>
</protein>
<dbReference type="GO" id="GO:0044877">
    <property type="term" value="F:protein-containing complex binding"/>
    <property type="evidence" value="ECO:0007669"/>
    <property type="project" value="InterPro"/>
</dbReference>
<dbReference type="PANTHER" id="PTHR38035:SF1">
    <property type="entry name" value="ANCILLARY SECYEG TRANSLOCON SUBUNIT"/>
    <property type="match status" value="1"/>
</dbReference>
<dbReference type="AlphaFoldDB" id="A0A7W3Y5Y9"/>
<dbReference type="Pfam" id="PF09976">
    <property type="entry name" value="TPR_21"/>
    <property type="match status" value="1"/>
</dbReference>
<evidence type="ECO:0000313" key="10">
    <source>
        <dbReference type="EMBL" id="MBB1060480.1"/>
    </source>
</evidence>
<dbReference type="Proteomes" id="UP000523196">
    <property type="component" value="Unassembled WGS sequence"/>
</dbReference>
<comment type="similarity">
    <text evidence="7">Belongs to the YfgM family.</text>
</comment>
<dbReference type="GO" id="GO:0005886">
    <property type="term" value="C:plasma membrane"/>
    <property type="evidence" value="ECO:0007669"/>
    <property type="project" value="UniProtKB-SubCell"/>
</dbReference>
<keyword evidence="11" id="KW-1185">Reference proteome</keyword>
<evidence type="ECO:0000256" key="4">
    <source>
        <dbReference type="ARBA" id="ARBA00022989"/>
    </source>
</evidence>
<dbReference type="InterPro" id="IPR011990">
    <property type="entry name" value="TPR-like_helical_dom_sf"/>
</dbReference>
<dbReference type="EMBL" id="JACHTF010000007">
    <property type="protein sequence ID" value="MBB1060480.1"/>
    <property type="molecule type" value="Genomic_DNA"/>
</dbReference>
<evidence type="ECO:0000256" key="2">
    <source>
        <dbReference type="ARBA" id="ARBA00022475"/>
    </source>
</evidence>
<dbReference type="RefSeq" id="WP_182686495.1">
    <property type="nucleotide sequence ID" value="NZ_JACHTF010000007.1"/>
</dbReference>